<evidence type="ECO:0000313" key="3">
    <source>
        <dbReference type="Proteomes" id="UP001180020"/>
    </source>
</evidence>
<reference evidence="2" key="2">
    <citation type="submission" date="2023-06" db="EMBL/GenBank/DDBJ databases">
        <authorList>
            <person name="Ma L."/>
            <person name="Liu K.-W."/>
            <person name="Li Z."/>
            <person name="Hsiao Y.-Y."/>
            <person name="Qi Y."/>
            <person name="Fu T."/>
            <person name="Tang G."/>
            <person name="Zhang D."/>
            <person name="Sun W.-H."/>
            <person name="Liu D.-K."/>
            <person name="Li Y."/>
            <person name="Chen G.-Z."/>
            <person name="Liu X.-D."/>
            <person name="Liao X.-Y."/>
            <person name="Jiang Y.-T."/>
            <person name="Yu X."/>
            <person name="Hao Y."/>
            <person name="Huang J."/>
            <person name="Zhao X.-W."/>
            <person name="Ke S."/>
            <person name="Chen Y.-Y."/>
            <person name="Wu W.-L."/>
            <person name="Hsu J.-L."/>
            <person name="Lin Y.-F."/>
            <person name="Huang M.-D."/>
            <person name="Li C.-Y."/>
            <person name="Huang L."/>
            <person name="Wang Z.-W."/>
            <person name="Zhao X."/>
            <person name="Zhong W.-Y."/>
            <person name="Peng D.-H."/>
            <person name="Ahmad S."/>
            <person name="Lan S."/>
            <person name="Zhang J.-S."/>
            <person name="Tsai W.-C."/>
            <person name="Van De Peer Y."/>
            <person name="Liu Z.-J."/>
        </authorList>
    </citation>
    <scope>NUCLEOTIDE SEQUENCE</scope>
    <source>
        <strain evidence="2">CP</strain>
        <tissue evidence="2">Leaves</tissue>
    </source>
</reference>
<keyword evidence="3" id="KW-1185">Reference proteome</keyword>
<dbReference type="AlphaFoldDB" id="A0AAV9D298"/>
<evidence type="ECO:0000256" key="1">
    <source>
        <dbReference type="SAM" id="MobiDB-lite"/>
    </source>
</evidence>
<sequence length="91" mass="10321">MGIGRLHVETFEYLERLSKNINQPPHLLKYYTRGPRKRFRSSLVETARTEVNLMTPVITATSPTPPDASSSLAPPAPRKPKQKGLLKRILR</sequence>
<feature type="region of interest" description="Disordered" evidence="1">
    <location>
        <begin position="58"/>
        <end position="91"/>
    </location>
</feature>
<accession>A0AAV9D298</accession>
<organism evidence="2 3">
    <name type="scientific">Acorus calamus</name>
    <name type="common">Sweet flag</name>
    <dbReference type="NCBI Taxonomy" id="4465"/>
    <lineage>
        <taxon>Eukaryota</taxon>
        <taxon>Viridiplantae</taxon>
        <taxon>Streptophyta</taxon>
        <taxon>Embryophyta</taxon>
        <taxon>Tracheophyta</taxon>
        <taxon>Spermatophyta</taxon>
        <taxon>Magnoliopsida</taxon>
        <taxon>Liliopsida</taxon>
        <taxon>Acoraceae</taxon>
        <taxon>Acorus</taxon>
    </lineage>
</organism>
<feature type="compositionally biased region" description="Basic residues" evidence="1">
    <location>
        <begin position="78"/>
        <end position="91"/>
    </location>
</feature>
<gene>
    <name evidence="2" type="ORF">QJS10_CPA16g00537</name>
</gene>
<name>A0AAV9D298_ACOCL</name>
<protein>
    <submittedName>
        <fullName evidence="2">Uncharacterized protein</fullName>
    </submittedName>
</protein>
<evidence type="ECO:0000313" key="2">
    <source>
        <dbReference type="EMBL" id="KAK1295046.1"/>
    </source>
</evidence>
<feature type="compositionally biased region" description="Low complexity" evidence="1">
    <location>
        <begin position="59"/>
        <end position="73"/>
    </location>
</feature>
<reference evidence="2" key="1">
    <citation type="journal article" date="2023" name="Nat. Commun.">
        <title>Diploid and tetraploid genomes of Acorus and the evolution of monocots.</title>
        <authorList>
            <person name="Ma L."/>
            <person name="Liu K.W."/>
            <person name="Li Z."/>
            <person name="Hsiao Y.Y."/>
            <person name="Qi Y."/>
            <person name="Fu T."/>
            <person name="Tang G.D."/>
            <person name="Zhang D."/>
            <person name="Sun W.H."/>
            <person name="Liu D.K."/>
            <person name="Li Y."/>
            <person name="Chen G.Z."/>
            <person name="Liu X.D."/>
            <person name="Liao X.Y."/>
            <person name="Jiang Y.T."/>
            <person name="Yu X."/>
            <person name="Hao Y."/>
            <person name="Huang J."/>
            <person name="Zhao X.W."/>
            <person name="Ke S."/>
            <person name="Chen Y.Y."/>
            <person name="Wu W.L."/>
            <person name="Hsu J.L."/>
            <person name="Lin Y.F."/>
            <person name="Huang M.D."/>
            <person name="Li C.Y."/>
            <person name="Huang L."/>
            <person name="Wang Z.W."/>
            <person name="Zhao X."/>
            <person name="Zhong W.Y."/>
            <person name="Peng D.H."/>
            <person name="Ahmad S."/>
            <person name="Lan S."/>
            <person name="Zhang J.S."/>
            <person name="Tsai W.C."/>
            <person name="Van de Peer Y."/>
            <person name="Liu Z.J."/>
        </authorList>
    </citation>
    <scope>NUCLEOTIDE SEQUENCE</scope>
    <source>
        <strain evidence="2">CP</strain>
    </source>
</reference>
<dbReference type="EMBL" id="JAUJYO010000016">
    <property type="protein sequence ID" value="KAK1295046.1"/>
    <property type="molecule type" value="Genomic_DNA"/>
</dbReference>
<dbReference type="Proteomes" id="UP001180020">
    <property type="component" value="Unassembled WGS sequence"/>
</dbReference>
<proteinExistence type="predicted"/>
<comment type="caution">
    <text evidence="2">The sequence shown here is derived from an EMBL/GenBank/DDBJ whole genome shotgun (WGS) entry which is preliminary data.</text>
</comment>